<proteinExistence type="predicted"/>
<evidence type="ECO:0000313" key="3">
    <source>
        <dbReference type="Proteomes" id="UP000245910"/>
    </source>
</evidence>
<protein>
    <submittedName>
        <fullName evidence="2">Uncharacterized protein</fullName>
    </submittedName>
</protein>
<dbReference type="Proteomes" id="UP000245910">
    <property type="component" value="Chromosome I"/>
</dbReference>
<organism evidence="2 3">
    <name type="scientific">Fusarium venenatum</name>
    <dbReference type="NCBI Taxonomy" id="56646"/>
    <lineage>
        <taxon>Eukaryota</taxon>
        <taxon>Fungi</taxon>
        <taxon>Dikarya</taxon>
        <taxon>Ascomycota</taxon>
        <taxon>Pezizomycotina</taxon>
        <taxon>Sordariomycetes</taxon>
        <taxon>Hypocreomycetidae</taxon>
        <taxon>Hypocreales</taxon>
        <taxon>Nectriaceae</taxon>
        <taxon>Fusarium</taxon>
    </lineage>
</organism>
<dbReference type="AlphaFoldDB" id="A0A2L2T4H7"/>
<reference evidence="3" key="1">
    <citation type="submission" date="2014-10" db="EMBL/GenBank/DDBJ databases">
        <authorList>
            <person name="King R."/>
        </authorList>
    </citation>
    <scope>NUCLEOTIDE SEQUENCE [LARGE SCALE GENOMIC DNA]</scope>
    <source>
        <strain evidence="3">A3/5</strain>
    </source>
</reference>
<accession>A0A2L2T4H7</accession>
<dbReference type="EMBL" id="LN649229">
    <property type="protein sequence ID" value="CEI65684.1"/>
    <property type="molecule type" value="Genomic_DNA"/>
</dbReference>
<sequence>MSRVASSLNEHVSGVEDLVSLNEPTADLRKLGDRVQRVTGVDEDFLKVEKGEEGEEDSERGDSFVKG</sequence>
<name>A0A2L2T4H7_9HYPO</name>
<evidence type="ECO:0000256" key="1">
    <source>
        <dbReference type="SAM" id="MobiDB-lite"/>
    </source>
</evidence>
<feature type="region of interest" description="Disordered" evidence="1">
    <location>
        <begin position="46"/>
        <end position="67"/>
    </location>
</feature>
<keyword evidence="3" id="KW-1185">Reference proteome</keyword>
<evidence type="ECO:0000313" key="2">
    <source>
        <dbReference type="EMBL" id="CEI65684.1"/>
    </source>
</evidence>